<organism evidence="3 4">
    <name type="scientific">Musa troglodytarum</name>
    <name type="common">fe'i banana</name>
    <dbReference type="NCBI Taxonomy" id="320322"/>
    <lineage>
        <taxon>Eukaryota</taxon>
        <taxon>Viridiplantae</taxon>
        <taxon>Streptophyta</taxon>
        <taxon>Embryophyta</taxon>
        <taxon>Tracheophyta</taxon>
        <taxon>Spermatophyta</taxon>
        <taxon>Magnoliopsida</taxon>
        <taxon>Liliopsida</taxon>
        <taxon>Zingiberales</taxon>
        <taxon>Musaceae</taxon>
        <taxon>Musa</taxon>
    </lineage>
</organism>
<keyword evidence="4" id="KW-1185">Reference proteome</keyword>
<reference evidence="3" key="1">
    <citation type="submission" date="2022-05" db="EMBL/GenBank/DDBJ databases">
        <title>The Musa troglodytarum L. genome provides insights into the mechanism of non-climacteric behaviour and enrichment of carotenoids.</title>
        <authorList>
            <person name="Wang J."/>
        </authorList>
    </citation>
    <scope>NUCLEOTIDE SEQUENCE</scope>
    <source>
        <tissue evidence="3">Leaf</tissue>
    </source>
</reference>
<proteinExistence type="predicted"/>
<gene>
    <name evidence="3" type="ORF">MUK42_11405</name>
</gene>
<sequence length="287" mass="31685">MRNWGFGKGTLKGPFGGTTEDRAVYTCRCFDRSDALRFWIVQLHRFLVTATLSLAVACSSAGVTVLFVKDVNFCSKFLLLCFDDDQQSLPGLITASFLLQNHLSVPEHVEKLVAGAGAGGDVEKPLIPEDDRSPLESLSSRTYGCWEACGILLKGKEGEGKHNSGNHTLPAEQAIHRPTQQQDRGIGLDATRSRRRGADQLSLDDRQHRFALYNKATREMVGFSCRCEGCMLSGSRRENPSHPFPCRFAPKSPVSPLRLASSSPSTHLRRFDAAEVFLGGETDRERK</sequence>
<keyword evidence="2" id="KW-0812">Transmembrane</keyword>
<dbReference type="Proteomes" id="UP001055439">
    <property type="component" value="Chromosome 7"/>
</dbReference>
<dbReference type="EMBL" id="CP097509">
    <property type="protein sequence ID" value="URE18771.1"/>
    <property type="molecule type" value="Genomic_DNA"/>
</dbReference>
<evidence type="ECO:0000313" key="3">
    <source>
        <dbReference type="EMBL" id="URE18771.1"/>
    </source>
</evidence>
<feature type="region of interest" description="Disordered" evidence="1">
    <location>
        <begin position="159"/>
        <end position="201"/>
    </location>
</feature>
<evidence type="ECO:0000256" key="2">
    <source>
        <dbReference type="SAM" id="Phobius"/>
    </source>
</evidence>
<accession>A0A9E7KIM1</accession>
<name>A0A9E7KIM1_9LILI</name>
<evidence type="ECO:0000256" key="1">
    <source>
        <dbReference type="SAM" id="MobiDB-lite"/>
    </source>
</evidence>
<protein>
    <submittedName>
        <fullName evidence="3">Transcription initiation factor TFIID subunit A</fullName>
    </submittedName>
</protein>
<keyword evidence="2" id="KW-0472">Membrane</keyword>
<feature type="transmembrane region" description="Helical" evidence="2">
    <location>
        <begin position="46"/>
        <end position="68"/>
    </location>
</feature>
<dbReference type="AlphaFoldDB" id="A0A9E7KIM1"/>
<evidence type="ECO:0000313" key="4">
    <source>
        <dbReference type="Proteomes" id="UP001055439"/>
    </source>
</evidence>
<keyword evidence="2" id="KW-1133">Transmembrane helix</keyword>